<dbReference type="Pfam" id="PF20169">
    <property type="entry name" value="DUF6537"/>
    <property type="match status" value="1"/>
</dbReference>
<dbReference type="InterPro" id="IPR019752">
    <property type="entry name" value="Pyrv/ketoisovalerate_OxRed_cat"/>
</dbReference>
<feature type="region of interest" description="Disordered" evidence="2">
    <location>
        <begin position="691"/>
        <end position="713"/>
    </location>
</feature>
<dbReference type="GO" id="GO:0016625">
    <property type="term" value="F:oxidoreductase activity, acting on the aldehyde or oxo group of donors, iron-sulfur protein as acceptor"/>
    <property type="evidence" value="ECO:0007669"/>
    <property type="project" value="UniProtKB-ARBA"/>
</dbReference>
<dbReference type="InterPro" id="IPR046667">
    <property type="entry name" value="DUF6537"/>
</dbReference>
<evidence type="ECO:0000256" key="1">
    <source>
        <dbReference type="ARBA" id="ARBA00023002"/>
    </source>
</evidence>
<feature type="domain" description="Thiamine pyrophosphate enzyme TPP-binding" evidence="4">
    <location>
        <begin position="450"/>
        <end position="600"/>
    </location>
</feature>
<evidence type="ECO:0000259" key="3">
    <source>
        <dbReference type="Pfam" id="PF01558"/>
    </source>
</evidence>
<dbReference type="InterPro" id="IPR029061">
    <property type="entry name" value="THDP-binding"/>
</dbReference>
<dbReference type="Gene3D" id="3.40.920.10">
    <property type="entry name" value="Pyruvate-ferredoxin oxidoreductase, PFOR, domain III"/>
    <property type="match status" value="1"/>
</dbReference>
<keyword evidence="1" id="KW-0560">Oxidoreductase</keyword>
<dbReference type="InterPro" id="IPR051457">
    <property type="entry name" value="2-oxoacid:Fd_oxidoreductase"/>
</dbReference>
<dbReference type="SUPFAM" id="SSF53323">
    <property type="entry name" value="Pyruvate-ferredoxin oxidoreductase, PFOR, domain III"/>
    <property type="match status" value="1"/>
</dbReference>
<organism evidence="6 7">
    <name type="scientific">Oceanibacterium hippocampi</name>
    <dbReference type="NCBI Taxonomy" id="745714"/>
    <lineage>
        <taxon>Bacteria</taxon>
        <taxon>Pseudomonadati</taxon>
        <taxon>Pseudomonadota</taxon>
        <taxon>Alphaproteobacteria</taxon>
        <taxon>Sneathiellales</taxon>
        <taxon>Sneathiellaceae</taxon>
        <taxon>Oceanibacterium</taxon>
    </lineage>
</organism>
<dbReference type="NCBIfam" id="NF009589">
    <property type="entry name" value="PRK13030.1"/>
    <property type="match status" value="1"/>
</dbReference>
<name>A0A1Y5TUW0_9PROT</name>
<accession>A0A1Y5TUW0</accession>
<gene>
    <name evidence="6" type="ORF">OCH7691_03631</name>
</gene>
<dbReference type="Pfam" id="PF02775">
    <property type="entry name" value="TPP_enzyme_C"/>
    <property type="match status" value="1"/>
</dbReference>
<dbReference type="InParanoid" id="A0A1Y5TUW0"/>
<dbReference type="GO" id="GO:0030976">
    <property type="term" value="F:thiamine pyrophosphate binding"/>
    <property type="evidence" value="ECO:0007669"/>
    <property type="project" value="InterPro"/>
</dbReference>
<keyword evidence="6" id="KW-0670">Pyruvate</keyword>
<dbReference type="Pfam" id="PF01558">
    <property type="entry name" value="POR"/>
    <property type="match status" value="1"/>
</dbReference>
<dbReference type="GO" id="GO:0044281">
    <property type="term" value="P:small molecule metabolic process"/>
    <property type="evidence" value="ECO:0007669"/>
    <property type="project" value="UniProtKB-ARBA"/>
</dbReference>
<evidence type="ECO:0000256" key="2">
    <source>
        <dbReference type="SAM" id="MobiDB-lite"/>
    </source>
</evidence>
<reference evidence="6 7" key="1">
    <citation type="submission" date="2017-03" db="EMBL/GenBank/DDBJ databases">
        <authorList>
            <person name="Afonso C.L."/>
            <person name="Miller P.J."/>
            <person name="Scott M.A."/>
            <person name="Spackman E."/>
            <person name="Goraichik I."/>
            <person name="Dimitrov K.M."/>
            <person name="Suarez D.L."/>
            <person name="Swayne D.E."/>
        </authorList>
    </citation>
    <scope>NUCLEOTIDE SEQUENCE [LARGE SCALE GENOMIC DNA]</scope>
    <source>
        <strain evidence="6 7">CECT 7691</strain>
    </source>
</reference>
<keyword evidence="7" id="KW-1185">Reference proteome</keyword>
<dbReference type="AlphaFoldDB" id="A0A1Y5TUW0"/>
<feature type="domain" description="Pyruvate/ketoisovalerate oxidoreductase catalytic" evidence="3">
    <location>
        <begin position="729"/>
        <end position="916"/>
    </location>
</feature>
<dbReference type="PANTHER" id="PTHR48084:SF3">
    <property type="entry name" value="SUBUNIT OF PYRUVATE:FLAVODOXIN OXIDOREDUCTASE"/>
    <property type="match status" value="1"/>
</dbReference>
<evidence type="ECO:0000313" key="6">
    <source>
        <dbReference type="EMBL" id="SLN73639.1"/>
    </source>
</evidence>
<dbReference type="RefSeq" id="WP_085884960.1">
    <property type="nucleotide sequence ID" value="NZ_FWFR01000003.1"/>
</dbReference>
<evidence type="ECO:0000259" key="5">
    <source>
        <dbReference type="Pfam" id="PF20169"/>
    </source>
</evidence>
<dbReference type="InterPro" id="IPR002880">
    <property type="entry name" value="Pyrv_Fd/Flavodoxin_OxRdtase_N"/>
</dbReference>
<dbReference type="OrthoDB" id="9803617at2"/>
<protein>
    <submittedName>
        <fullName evidence="6">Indolepyruvate ferredoxin oxidoreductase</fullName>
    </submittedName>
</protein>
<evidence type="ECO:0000313" key="7">
    <source>
        <dbReference type="Proteomes" id="UP000193200"/>
    </source>
</evidence>
<dbReference type="Gene3D" id="3.40.50.970">
    <property type="match status" value="2"/>
</dbReference>
<dbReference type="NCBIfam" id="NF009588">
    <property type="entry name" value="PRK13029.1"/>
    <property type="match status" value="1"/>
</dbReference>
<dbReference type="CDD" id="cd07034">
    <property type="entry name" value="TPP_PYR_PFOR_IOR-alpha_like"/>
    <property type="match status" value="1"/>
</dbReference>
<dbReference type="GO" id="GO:0045333">
    <property type="term" value="P:cellular respiration"/>
    <property type="evidence" value="ECO:0007669"/>
    <property type="project" value="UniProtKB-ARBA"/>
</dbReference>
<dbReference type="SUPFAM" id="SSF52518">
    <property type="entry name" value="Thiamin diphosphate-binding fold (THDP-binding)"/>
    <property type="match status" value="2"/>
</dbReference>
<dbReference type="InterPro" id="IPR011766">
    <property type="entry name" value="TPP_enzyme_TPP-bd"/>
</dbReference>
<evidence type="ECO:0000259" key="4">
    <source>
        <dbReference type="Pfam" id="PF02775"/>
    </source>
</evidence>
<feature type="compositionally biased region" description="Low complexity" evidence="2">
    <location>
        <begin position="695"/>
        <end position="707"/>
    </location>
</feature>
<dbReference type="CDD" id="cd02008">
    <property type="entry name" value="TPP_IOR_alpha"/>
    <property type="match status" value="1"/>
</dbReference>
<dbReference type="Proteomes" id="UP000193200">
    <property type="component" value="Unassembled WGS sequence"/>
</dbReference>
<sequence>MAVARISLEDKYVLESGRIYVTGTQALVRLPIMQRQRDAAAGLRTGGFISGYRGSPLGGYDQALWQAAPFLGNNDIHFQPGVNEDLAATSVWGTQQLNLFGGSDYDGVFGIWYGKGPGVDRSGDALKHGNLAGTAPNGGVLVLAGDDHTAKSSTTAHQSEQALIAAMIPVLNPSTVQEYLDFGLIGFAMSRYSGCWVAMKCLTDTIESTASVAVDPMRPEIVIPTDAPMPDDGVHIRWPDSARPQEERLLRYKLPAVRAFAKANRIDRVSHAAPKPRFGIVSTGKAWLDVCQALHELGLDEATCASLGITVYKVGMPWPMEPEGLRAFAEGLEEIIVVEEKRAVMEDQIARILFDMERRPRLVGKTAPDGSPLLSEDGDLSARSVGHALAARLAALDIPTDIRDQLALADRREDGNRMPASTLNRAPWFCAGCPHNSSTKVPEGSRAMAGIGCHTMAVYMPNRRTATYTHMGGEGANWIGQAPFAKEKHVFQNLGDGTYFHSGKMAIRAAAASGVNITYKILFNDAVAMTGGQRHDGQLTPWQISRQVHAEGVKRIVVVTDEPEKYVAGTDWAPGTTIRHRDELEQVQRELREVEGVTILIYDQTCAAEKRRRRKRGTFPDPAKRAFINEAVCEGCGDCGVVSNCVAVLPLETEFGRKRQIDQSNCNKDFSCVKGFCPSFVTVEGGALKKPARPEPAAATAQTEPAAGLPEPTPAPIGQSFNILVTGIGGTGVVTVGALLGMAAHIEGKGVTVLDQTGLAQKNGAVTSHVRIMSEGGAAGSTRIPSRQADLVLGCDMVVAAGAEALATYAPGRTRAVINRHLVPVASFALQPDMKLDAAEVEALIAEAVGGEQADFVNATRLATALLGNSIAANLFLVGFAFQRGLIPLSVAAFEEAIALNGVAVEANRKTFDWGRRAAADLEAVESAARPALKAVEAPAFAETLDDIVARRRDFLTGYQNARLGRRYAALVEKVRAAEAERTPGRNGLAEAVARGYHKLLAYKDEYEVARLYASGEFEKRLGATFEGDYKLKFHLAPPLFAKRDPLTGHLVKQEFGPSMMRAFRLLARLRGLRGTFLDPFGRTDERRAERRAIRDYEALVGELVGGLDAGNHGAAVALASLPLEIRGFGHVKEAAIAKAAEKEAALRAAFRGETGEARAAAE</sequence>
<proteinExistence type="predicted"/>
<dbReference type="EMBL" id="FWFR01000003">
    <property type="protein sequence ID" value="SLN73639.1"/>
    <property type="molecule type" value="Genomic_DNA"/>
</dbReference>
<dbReference type="PANTHER" id="PTHR48084">
    <property type="entry name" value="2-OXOGLUTARATE OXIDOREDUCTASE SUBUNIT KORB-RELATED"/>
    <property type="match status" value="1"/>
</dbReference>
<feature type="domain" description="DUF6537" evidence="5">
    <location>
        <begin position="945"/>
        <end position="1143"/>
    </location>
</feature>
<dbReference type="InterPro" id="IPR002869">
    <property type="entry name" value="Pyrv_flavodox_OxRed_cen"/>
</dbReference>